<sequence>MSNAGFSGGFILSETGTIEEMESFFNALYAAVPDDCVYLIDDLYYRYIKFEDIKKFEQLIQSLKLKINQRYENHINKLLEVTANADSNYIKRQMLAPVRTVNANIFKYAILKEIPLEEIDKMTNNDIPYWKR</sequence>
<dbReference type="EMBL" id="JBHLXE010000108">
    <property type="protein sequence ID" value="MFC0180701.1"/>
    <property type="molecule type" value="Genomic_DNA"/>
</dbReference>
<protein>
    <submittedName>
        <fullName evidence="1">Uncharacterized protein</fullName>
    </submittedName>
</protein>
<evidence type="ECO:0000313" key="1">
    <source>
        <dbReference type="EMBL" id="MFC0180701.1"/>
    </source>
</evidence>
<accession>A0ABV6CGQ9</accession>
<dbReference type="Proteomes" id="UP001589758">
    <property type="component" value="Unassembled WGS sequence"/>
</dbReference>
<keyword evidence="2" id="KW-1185">Reference proteome</keyword>
<name>A0ABV6CGQ9_9GAMM</name>
<comment type="caution">
    <text evidence="1">The sequence shown here is derived from an EMBL/GenBank/DDBJ whole genome shotgun (WGS) entry which is preliminary data.</text>
</comment>
<proteinExistence type="predicted"/>
<evidence type="ECO:0000313" key="2">
    <source>
        <dbReference type="Proteomes" id="UP001589758"/>
    </source>
</evidence>
<reference evidence="1 2" key="1">
    <citation type="submission" date="2024-09" db="EMBL/GenBank/DDBJ databases">
        <authorList>
            <person name="Sun Q."/>
            <person name="Mori K."/>
        </authorList>
    </citation>
    <scope>NUCLEOTIDE SEQUENCE [LARGE SCALE GENOMIC DNA]</scope>
    <source>
        <strain evidence="1 2">CCM 8545</strain>
    </source>
</reference>
<gene>
    <name evidence="1" type="ORF">ACFFIT_11525</name>
</gene>
<organism evidence="1 2">
    <name type="scientific">Thorsellia kenyensis</name>
    <dbReference type="NCBI Taxonomy" id="1549888"/>
    <lineage>
        <taxon>Bacteria</taxon>
        <taxon>Pseudomonadati</taxon>
        <taxon>Pseudomonadota</taxon>
        <taxon>Gammaproteobacteria</taxon>
        <taxon>Enterobacterales</taxon>
        <taxon>Thorselliaceae</taxon>
        <taxon>Thorsellia</taxon>
    </lineage>
</organism>
<dbReference type="RefSeq" id="WP_385877827.1">
    <property type="nucleotide sequence ID" value="NZ_JBHLXE010000108.1"/>
</dbReference>